<feature type="region of interest" description="Disordered" evidence="1">
    <location>
        <begin position="19"/>
        <end position="45"/>
    </location>
</feature>
<evidence type="ECO:0000313" key="2">
    <source>
        <dbReference type="EMBL" id="VDO82030.1"/>
    </source>
</evidence>
<evidence type="ECO:0000313" key="3">
    <source>
        <dbReference type="Proteomes" id="UP000268014"/>
    </source>
</evidence>
<feature type="compositionally biased region" description="Polar residues" evidence="1">
    <location>
        <begin position="35"/>
        <end position="45"/>
    </location>
</feature>
<dbReference type="Proteomes" id="UP000268014">
    <property type="component" value="Unassembled WGS sequence"/>
</dbReference>
<name>A0A0N4X749_HAEPC</name>
<reference evidence="4" key="1">
    <citation type="submission" date="2017-02" db="UniProtKB">
        <authorList>
            <consortium name="WormBaseParasite"/>
        </authorList>
    </citation>
    <scope>IDENTIFICATION</scope>
</reference>
<evidence type="ECO:0000256" key="1">
    <source>
        <dbReference type="SAM" id="MobiDB-lite"/>
    </source>
</evidence>
<dbReference type="WBParaSite" id="HPLM_0002019101-mRNA-1">
    <property type="protein sequence ID" value="HPLM_0002019101-mRNA-1"/>
    <property type="gene ID" value="HPLM_0002019101"/>
</dbReference>
<organism evidence="4">
    <name type="scientific">Haemonchus placei</name>
    <name type="common">Barber's pole worm</name>
    <dbReference type="NCBI Taxonomy" id="6290"/>
    <lineage>
        <taxon>Eukaryota</taxon>
        <taxon>Metazoa</taxon>
        <taxon>Ecdysozoa</taxon>
        <taxon>Nematoda</taxon>
        <taxon>Chromadorea</taxon>
        <taxon>Rhabditida</taxon>
        <taxon>Rhabditina</taxon>
        <taxon>Rhabditomorpha</taxon>
        <taxon>Strongyloidea</taxon>
        <taxon>Trichostrongylidae</taxon>
        <taxon>Haemonchus</taxon>
    </lineage>
</organism>
<accession>A0A0N4X749</accession>
<dbReference type="AlphaFoldDB" id="A0A0N4X749"/>
<gene>
    <name evidence="2" type="ORF">HPLM_LOCUS20183</name>
</gene>
<evidence type="ECO:0000313" key="4">
    <source>
        <dbReference type="WBParaSite" id="HPLM_0002019101-mRNA-1"/>
    </source>
</evidence>
<keyword evidence="3" id="KW-1185">Reference proteome</keyword>
<reference evidence="2 3" key="2">
    <citation type="submission" date="2018-11" db="EMBL/GenBank/DDBJ databases">
        <authorList>
            <consortium name="Pathogen Informatics"/>
        </authorList>
    </citation>
    <scope>NUCLEOTIDE SEQUENCE [LARGE SCALE GENOMIC DNA]</scope>
    <source>
        <strain evidence="2 3">MHpl1</strain>
    </source>
</reference>
<protein>
    <submittedName>
        <fullName evidence="2 4">Uncharacterized protein</fullName>
    </submittedName>
</protein>
<dbReference type="EMBL" id="UZAF01021937">
    <property type="protein sequence ID" value="VDO82030.1"/>
    <property type="molecule type" value="Genomic_DNA"/>
</dbReference>
<sequence length="45" mass="4715">MIALLAKIAVNIPVLGDLAEEQSSSENKAEMYDGSDTSNCDVANS</sequence>
<proteinExistence type="predicted"/>